<feature type="region of interest" description="Disordered" evidence="1">
    <location>
        <begin position="143"/>
        <end position="176"/>
    </location>
</feature>
<evidence type="ECO:0000256" key="1">
    <source>
        <dbReference type="SAM" id="MobiDB-lite"/>
    </source>
</evidence>
<feature type="compositionally biased region" description="Polar residues" evidence="1">
    <location>
        <begin position="146"/>
        <end position="155"/>
    </location>
</feature>
<proteinExistence type="predicted"/>
<dbReference type="EMBL" id="CAJOBR010000035">
    <property type="protein sequence ID" value="CAF4452302.1"/>
    <property type="molecule type" value="Genomic_DNA"/>
</dbReference>
<evidence type="ECO:0000313" key="4">
    <source>
        <dbReference type="EMBL" id="CAF4187453.1"/>
    </source>
</evidence>
<dbReference type="InterPro" id="IPR013761">
    <property type="entry name" value="SAM/pointed_sf"/>
</dbReference>
<dbReference type="InterPro" id="IPR003118">
    <property type="entry name" value="Pointed_dom"/>
</dbReference>
<comment type="caution">
    <text evidence="4">The sequence shown here is derived from an EMBL/GenBank/DDBJ whole genome shotgun (WGS) entry which is preliminary data.</text>
</comment>
<feature type="compositionally biased region" description="Low complexity" evidence="1">
    <location>
        <begin position="1"/>
        <end position="31"/>
    </location>
</feature>
<protein>
    <recommendedName>
        <fullName evidence="2">PNT domain-containing protein</fullName>
    </recommendedName>
</protein>
<evidence type="ECO:0000313" key="6">
    <source>
        <dbReference type="Proteomes" id="UP000663873"/>
    </source>
</evidence>
<dbReference type="Proteomes" id="UP000663848">
    <property type="component" value="Unassembled WGS sequence"/>
</dbReference>
<dbReference type="SUPFAM" id="SSF47769">
    <property type="entry name" value="SAM/Pointed domain"/>
    <property type="match status" value="1"/>
</dbReference>
<dbReference type="AlphaFoldDB" id="A0A820A872"/>
<dbReference type="Gene3D" id="1.10.150.50">
    <property type="entry name" value="Transcription Factor, Ets-1"/>
    <property type="match status" value="1"/>
</dbReference>
<keyword evidence="6" id="KW-1185">Reference proteome</keyword>
<dbReference type="SMART" id="SM00251">
    <property type="entry name" value="SAM_PNT"/>
    <property type="match status" value="1"/>
</dbReference>
<organism evidence="4 6">
    <name type="scientific">Rotaria socialis</name>
    <dbReference type="NCBI Taxonomy" id="392032"/>
    <lineage>
        <taxon>Eukaryota</taxon>
        <taxon>Metazoa</taxon>
        <taxon>Spiralia</taxon>
        <taxon>Gnathifera</taxon>
        <taxon>Rotifera</taxon>
        <taxon>Eurotatoria</taxon>
        <taxon>Bdelloidea</taxon>
        <taxon>Philodinida</taxon>
        <taxon>Philodinidae</taxon>
        <taxon>Rotaria</taxon>
    </lineage>
</organism>
<sequence>MTHTTTATSTSTASTMGNGNKKSNSSSFSSNDLHENSTKVNSSDIIKWTLTEVQTWVKEQCKKFELKKSTAENFQMNGQALMLLTKHDFIRRSPHGGEILYYALQRLITPNKAVNLTNINSSPLRNGSTDAHPRIVELSEDHVEQNGATHASSPQPIVEEPDDPPAVRRSNSDIDQGNYQQQQYNQPYIFNSANIPQTVLTMQAGTAAAFFQLHHQQQQQQQQQQQYPNTYMYAHHHHHPHMHMHHQPVFYPPMFQQYYPMMSAQGILIEIMDDEEAKNANSNEANGPTHDTNHAAKELLFMVTVNGQRYIMNEAQVIQLVTDVYQHQNYQVQLQQHQQQQQLFQQQQQQIFQQQQQQRVFQQRQNFHQK</sequence>
<dbReference type="GO" id="GO:0043565">
    <property type="term" value="F:sequence-specific DNA binding"/>
    <property type="evidence" value="ECO:0007669"/>
    <property type="project" value="InterPro"/>
</dbReference>
<feature type="region of interest" description="Disordered" evidence="1">
    <location>
        <begin position="1"/>
        <end position="37"/>
    </location>
</feature>
<dbReference type="Proteomes" id="UP000663851">
    <property type="component" value="Unassembled WGS sequence"/>
</dbReference>
<evidence type="ECO:0000259" key="2">
    <source>
        <dbReference type="PROSITE" id="PS51433"/>
    </source>
</evidence>
<name>A0A820A872_9BILA</name>
<dbReference type="Proteomes" id="UP000663873">
    <property type="component" value="Unassembled WGS sequence"/>
</dbReference>
<reference evidence="4" key="1">
    <citation type="submission" date="2021-02" db="EMBL/GenBank/DDBJ databases">
        <authorList>
            <person name="Nowell W R."/>
        </authorList>
    </citation>
    <scope>NUCLEOTIDE SEQUENCE</scope>
</reference>
<dbReference type="Pfam" id="PF02198">
    <property type="entry name" value="SAM_PNT"/>
    <property type="match status" value="1"/>
</dbReference>
<feature type="domain" description="PNT" evidence="2">
    <location>
        <begin position="27"/>
        <end position="111"/>
    </location>
</feature>
<gene>
    <name evidence="3" type="ORF">HFQ381_LOCUS5430</name>
    <name evidence="5" type="ORF">QYT958_LOCUS736</name>
    <name evidence="4" type="ORF">UJA718_LOCUS5706</name>
</gene>
<evidence type="ECO:0000313" key="3">
    <source>
        <dbReference type="EMBL" id="CAF4168263.1"/>
    </source>
</evidence>
<evidence type="ECO:0000313" key="5">
    <source>
        <dbReference type="EMBL" id="CAF4452302.1"/>
    </source>
</evidence>
<dbReference type="EMBL" id="CAJOBO010000228">
    <property type="protein sequence ID" value="CAF4168263.1"/>
    <property type="molecule type" value="Genomic_DNA"/>
</dbReference>
<dbReference type="PROSITE" id="PS51433">
    <property type="entry name" value="PNT"/>
    <property type="match status" value="1"/>
</dbReference>
<dbReference type="EMBL" id="CAJOBP010000508">
    <property type="protein sequence ID" value="CAF4187453.1"/>
    <property type="molecule type" value="Genomic_DNA"/>
</dbReference>
<accession>A0A820A872</accession>